<feature type="region of interest" description="Disordered" evidence="1">
    <location>
        <begin position="341"/>
        <end position="365"/>
    </location>
</feature>
<feature type="region of interest" description="Disordered" evidence="1">
    <location>
        <begin position="280"/>
        <end position="306"/>
    </location>
</feature>
<protein>
    <recommendedName>
        <fullName evidence="4">FAR1 domain-containing protein</fullName>
    </recommendedName>
</protein>
<evidence type="ECO:0000313" key="3">
    <source>
        <dbReference type="Proteomes" id="UP000095038"/>
    </source>
</evidence>
<proteinExistence type="predicted"/>
<keyword evidence="3" id="KW-1185">Reference proteome</keyword>
<feature type="region of interest" description="Disordered" evidence="1">
    <location>
        <begin position="126"/>
        <end position="147"/>
    </location>
</feature>
<name>A0A1D2VND4_9ASCO</name>
<evidence type="ECO:0000256" key="1">
    <source>
        <dbReference type="SAM" id="MobiDB-lite"/>
    </source>
</evidence>
<evidence type="ECO:0000313" key="2">
    <source>
        <dbReference type="EMBL" id="ODV63106.1"/>
    </source>
</evidence>
<evidence type="ECO:0008006" key="4">
    <source>
        <dbReference type="Google" id="ProtNLM"/>
    </source>
</evidence>
<dbReference type="EMBL" id="KV454476">
    <property type="protein sequence ID" value="ODV63106.1"/>
    <property type="molecule type" value="Genomic_DNA"/>
</dbReference>
<dbReference type="InParanoid" id="A0A1D2VND4"/>
<gene>
    <name evidence="2" type="ORF">ASCRUDRAFT_127184</name>
</gene>
<accession>A0A1D2VND4</accession>
<dbReference type="AlphaFoldDB" id="A0A1D2VND4"/>
<feature type="compositionally biased region" description="Low complexity" evidence="1">
    <location>
        <begin position="341"/>
        <end position="359"/>
    </location>
</feature>
<dbReference type="GeneID" id="30962605"/>
<organism evidence="2 3">
    <name type="scientific">Ascoidea rubescens DSM 1968</name>
    <dbReference type="NCBI Taxonomy" id="1344418"/>
    <lineage>
        <taxon>Eukaryota</taxon>
        <taxon>Fungi</taxon>
        <taxon>Dikarya</taxon>
        <taxon>Ascomycota</taxon>
        <taxon>Saccharomycotina</taxon>
        <taxon>Saccharomycetes</taxon>
        <taxon>Ascoideaceae</taxon>
        <taxon>Ascoidea</taxon>
    </lineage>
</organism>
<sequence length="365" mass="42640">MENKLILYPFSKRFSSYLQARDYVKFDYSYLNNCIFIEKSHNQSFTIKYFSCSYSVKKNHNCNVQIKIFLNQKNGYYYLITINNKNVHNHPLNQNDLKVILLNYNYHNNININNHYNYNNHINITNNNNNNDNDNGNNDDNNNNNNSDINQINDLQFFLDQNYISFLLSSFLNLNPISILNDINNTNQDNNNNNNNNNNNDKISLSHIISFIDHFKSNNYHNLPLLKQLCFKYFYNLSYFEEKTILIQQNLLNNININNINNAINNSIIIHNNSLNNLNSSTHSRNSSTTSLPHTYSLESPNLSNSNPINPIESSFPLRNIDLNTNNSLFASNSNQNQFSNVNTFSNNSQNNLNNTFNNYDFSHL</sequence>
<dbReference type="RefSeq" id="XP_020049413.1">
    <property type="nucleotide sequence ID" value="XM_020188969.1"/>
</dbReference>
<dbReference type="Proteomes" id="UP000095038">
    <property type="component" value="Unassembled WGS sequence"/>
</dbReference>
<reference evidence="3" key="1">
    <citation type="submission" date="2016-05" db="EMBL/GenBank/DDBJ databases">
        <title>Comparative genomics of biotechnologically important yeasts.</title>
        <authorList>
            <consortium name="DOE Joint Genome Institute"/>
            <person name="Riley R."/>
            <person name="Haridas S."/>
            <person name="Wolfe K.H."/>
            <person name="Lopes M.R."/>
            <person name="Hittinger C.T."/>
            <person name="Goker M."/>
            <person name="Salamov A."/>
            <person name="Wisecaver J."/>
            <person name="Long T.M."/>
            <person name="Aerts A.L."/>
            <person name="Barry K."/>
            <person name="Choi C."/>
            <person name="Clum A."/>
            <person name="Coughlan A.Y."/>
            <person name="Deshpande S."/>
            <person name="Douglass A.P."/>
            <person name="Hanson S.J."/>
            <person name="Klenk H.-P."/>
            <person name="Labutti K."/>
            <person name="Lapidus A."/>
            <person name="Lindquist E."/>
            <person name="Lipzen A."/>
            <person name="Meier-Kolthoff J.P."/>
            <person name="Ohm R.A."/>
            <person name="Otillar R.P."/>
            <person name="Pangilinan J."/>
            <person name="Peng Y."/>
            <person name="Rokas A."/>
            <person name="Rosa C.A."/>
            <person name="Scheuner C."/>
            <person name="Sibirny A.A."/>
            <person name="Slot J.C."/>
            <person name="Stielow J.B."/>
            <person name="Sun H."/>
            <person name="Kurtzman C.P."/>
            <person name="Blackwell M."/>
            <person name="Grigoriev I.V."/>
            <person name="Jeffries T.W."/>
        </authorList>
    </citation>
    <scope>NUCLEOTIDE SEQUENCE [LARGE SCALE GENOMIC DNA]</scope>
    <source>
        <strain evidence="3">DSM 1968</strain>
    </source>
</reference>